<keyword evidence="2" id="KW-0520">NAD</keyword>
<sequence length="304" mass="32817">MKFVMYPETWEKAIGQLEDAGHRRVEDLDEADFLVFNGSGGQFPKIPANVKYVQVAFAGVDALSESGVLTPELRWANAAGLYADSVAESTLAMLLSVLHHIPAVVRAQTWGIRELPDEKTNWLYDNKTLVVVGAGGIARRLFELLAGFGLHTIAVNRSGRTVEEADETVSYKELERALGVADYVVLLAPLTSETRGMIDTRALGLMKPEAVLVNVGRGGLVVTEDLVHALQQGTIAGAALDVTDPEPLPDGHPLWSMDNVLITPHVANTKDRMRALSGELFVANARAFEAGETMPTEVDVAAGY</sequence>
<dbReference type="AlphaFoldDB" id="A0AAU8PPE7"/>
<dbReference type="GO" id="GO:0051287">
    <property type="term" value="F:NAD binding"/>
    <property type="evidence" value="ECO:0007669"/>
    <property type="project" value="InterPro"/>
</dbReference>
<dbReference type="InterPro" id="IPR036291">
    <property type="entry name" value="NAD(P)-bd_dom_sf"/>
</dbReference>
<name>A0AAU8PPE7_CORPS</name>
<dbReference type="Gene3D" id="3.40.50.720">
    <property type="entry name" value="NAD(P)-binding Rossmann-like Domain"/>
    <property type="match status" value="2"/>
</dbReference>
<dbReference type="KEGG" id="coe:CP258_08065"/>
<reference evidence="4 5" key="1">
    <citation type="journal article" date="2013" name="J. Biotechnol.">
        <title>Genome sequence of Corynebacterium pseudotuberculosis biovar equi strain 258 and prediction of antigenic targets to improve biotechnological vaccine production.</title>
        <authorList>
            <person name="Soares S.C."/>
            <person name="Trost E."/>
            <person name="Ramos R.T."/>
            <person name="Carneiro A.R."/>
            <person name="Santos A.R."/>
            <person name="Pinto A.C."/>
            <person name="Barbosa E."/>
            <person name="Aburjaile F."/>
            <person name="Ali A."/>
            <person name="Diniz C.A."/>
            <person name="Hassan S.S."/>
            <person name="Fiaux K."/>
            <person name="Guimaraes L.C."/>
            <person name="Bakhtiar S.M."/>
            <person name="Pereira U."/>
            <person name="Almeida S.S."/>
            <person name="Abreu V.A."/>
            <person name="Rocha F.S."/>
            <person name="Dorella F.A."/>
            <person name="Miyoshi A."/>
            <person name="Silva A."/>
            <person name="Azevedo V."/>
            <person name="Tauch A."/>
        </authorList>
    </citation>
    <scope>NUCLEOTIDE SEQUENCE [LARGE SCALE GENOMIC DNA]</scope>
    <source>
        <strain evidence="4 5">258</strain>
    </source>
</reference>
<proteinExistence type="predicted"/>
<dbReference type="CDD" id="cd12159">
    <property type="entry name" value="2-Hacid_dh_2"/>
    <property type="match status" value="1"/>
</dbReference>
<dbReference type="GO" id="GO:0016491">
    <property type="term" value="F:oxidoreductase activity"/>
    <property type="evidence" value="ECO:0007669"/>
    <property type="project" value="UniProtKB-KW"/>
</dbReference>
<dbReference type="RefSeq" id="WP_013242441.1">
    <property type="nucleotide sequence ID" value="NC_017945.3"/>
</dbReference>
<gene>
    <name evidence="4" type="ORF">CP258_08065</name>
</gene>
<evidence type="ECO:0000256" key="1">
    <source>
        <dbReference type="ARBA" id="ARBA00023002"/>
    </source>
</evidence>
<dbReference type="SUPFAM" id="SSF52283">
    <property type="entry name" value="Formate/glycerate dehydrogenase catalytic domain-like"/>
    <property type="match status" value="1"/>
</dbReference>
<dbReference type="Proteomes" id="UP000006465">
    <property type="component" value="Chromosome"/>
</dbReference>
<dbReference type="GeneID" id="93974084"/>
<accession>A0AAU8PPE7</accession>
<evidence type="ECO:0000313" key="5">
    <source>
        <dbReference type="Proteomes" id="UP000006465"/>
    </source>
</evidence>
<dbReference type="PANTHER" id="PTHR43333">
    <property type="entry name" value="2-HACID_DH_C DOMAIN-CONTAINING PROTEIN"/>
    <property type="match status" value="1"/>
</dbReference>
<evidence type="ECO:0000259" key="3">
    <source>
        <dbReference type="Pfam" id="PF02826"/>
    </source>
</evidence>
<dbReference type="InterPro" id="IPR006140">
    <property type="entry name" value="D-isomer_DH_NAD-bd"/>
</dbReference>
<evidence type="ECO:0000256" key="2">
    <source>
        <dbReference type="ARBA" id="ARBA00023027"/>
    </source>
</evidence>
<dbReference type="EMBL" id="CP003540">
    <property type="protein sequence ID" value="AFK17208.1"/>
    <property type="molecule type" value="Genomic_DNA"/>
</dbReference>
<dbReference type="PANTHER" id="PTHR43333:SF1">
    <property type="entry name" value="D-ISOMER SPECIFIC 2-HYDROXYACID DEHYDROGENASE NAD-BINDING DOMAIN-CONTAINING PROTEIN"/>
    <property type="match status" value="1"/>
</dbReference>
<organism evidence="4 5">
    <name type="scientific">Corynebacterium pseudotuberculosis 258</name>
    <dbReference type="NCBI Taxonomy" id="1168865"/>
    <lineage>
        <taxon>Bacteria</taxon>
        <taxon>Bacillati</taxon>
        <taxon>Actinomycetota</taxon>
        <taxon>Actinomycetes</taxon>
        <taxon>Mycobacteriales</taxon>
        <taxon>Corynebacteriaceae</taxon>
        <taxon>Corynebacterium</taxon>
    </lineage>
</organism>
<evidence type="ECO:0000313" key="4">
    <source>
        <dbReference type="EMBL" id="AFK17208.1"/>
    </source>
</evidence>
<protein>
    <recommendedName>
        <fullName evidence="3">D-isomer specific 2-hydroxyacid dehydrogenase NAD-binding domain-containing protein</fullName>
    </recommendedName>
</protein>
<dbReference type="Pfam" id="PF02826">
    <property type="entry name" value="2-Hacid_dh_C"/>
    <property type="match status" value="1"/>
</dbReference>
<keyword evidence="1" id="KW-0560">Oxidoreductase</keyword>
<feature type="domain" description="D-isomer specific 2-hydroxyacid dehydrogenase NAD-binding" evidence="3">
    <location>
        <begin position="92"/>
        <end position="267"/>
    </location>
</feature>
<dbReference type="SUPFAM" id="SSF51735">
    <property type="entry name" value="NAD(P)-binding Rossmann-fold domains"/>
    <property type="match status" value="1"/>
</dbReference>